<sequence>MLWKVCVDVILSPNQREEGQRRRMNHRPKAFRENTMGKDSLDALHGLPWSVIDLEVVVFTTTEIASDQNIDF</sequence>
<gene>
    <name evidence="1" type="ORF">TREES_T100020506</name>
</gene>
<accession>L9KW38</accession>
<name>L9KW38_TUPCH</name>
<dbReference type="Proteomes" id="UP000011518">
    <property type="component" value="Unassembled WGS sequence"/>
</dbReference>
<dbReference type="EMBL" id="KB320633">
    <property type="protein sequence ID" value="ELW67001.1"/>
    <property type="molecule type" value="Genomic_DNA"/>
</dbReference>
<dbReference type="InParanoid" id="L9KW38"/>
<reference evidence="2" key="2">
    <citation type="journal article" date="2013" name="Nat. Commun.">
        <title>Genome of the Chinese tree shrew.</title>
        <authorList>
            <person name="Fan Y."/>
            <person name="Huang Z.Y."/>
            <person name="Cao C.C."/>
            <person name="Chen C.S."/>
            <person name="Chen Y.X."/>
            <person name="Fan D.D."/>
            <person name="He J."/>
            <person name="Hou H.L."/>
            <person name="Hu L."/>
            <person name="Hu X.T."/>
            <person name="Jiang X.T."/>
            <person name="Lai R."/>
            <person name="Lang Y.S."/>
            <person name="Liang B."/>
            <person name="Liao S.G."/>
            <person name="Mu D."/>
            <person name="Ma Y.Y."/>
            <person name="Niu Y.Y."/>
            <person name="Sun X.Q."/>
            <person name="Xia J.Q."/>
            <person name="Xiao J."/>
            <person name="Xiong Z.Q."/>
            <person name="Xu L."/>
            <person name="Yang L."/>
            <person name="Zhang Y."/>
            <person name="Zhao W."/>
            <person name="Zhao X.D."/>
            <person name="Zheng Y.T."/>
            <person name="Zhou J.M."/>
            <person name="Zhu Y.B."/>
            <person name="Zhang G.J."/>
            <person name="Wang J."/>
            <person name="Yao Y.G."/>
        </authorList>
    </citation>
    <scope>NUCLEOTIDE SEQUENCE [LARGE SCALE GENOMIC DNA]</scope>
</reference>
<evidence type="ECO:0000313" key="1">
    <source>
        <dbReference type="EMBL" id="ELW67001.1"/>
    </source>
</evidence>
<reference evidence="2" key="1">
    <citation type="submission" date="2012-07" db="EMBL/GenBank/DDBJ databases">
        <title>Genome of the Chinese tree shrew, a rising model animal genetically related to primates.</title>
        <authorList>
            <person name="Zhang G."/>
            <person name="Fan Y."/>
            <person name="Yao Y."/>
            <person name="Huang Z."/>
        </authorList>
    </citation>
    <scope>NUCLEOTIDE SEQUENCE [LARGE SCALE GENOMIC DNA]</scope>
</reference>
<dbReference type="AlphaFoldDB" id="L9KW38"/>
<keyword evidence="2" id="KW-1185">Reference proteome</keyword>
<proteinExistence type="predicted"/>
<evidence type="ECO:0000313" key="2">
    <source>
        <dbReference type="Proteomes" id="UP000011518"/>
    </source>
</evidence>
<protein>
    <submittedName>
        <fullName evidence="1">Uncharacterized protein</fullName>
    </submittedName>
</protein>
<organism evidence="1 2">
    <name type="scientific">Tupaia chinensis</name>
    <name type="common">Chinese tree shrew</name>
    <name type="synonym">Tupaia belangeri chinensis</name>
    <dbReference type="NCBI Taxonomy" id="246437"/>
    <lineage>
        <taxon>Eukaryota</taxon>
        <taxon>Metazoa</taxon>
        <taxon>Chordata</taxon>
        <taxon>Craniata</taxon>
        <taxon>Vertebrata</taxon>
        <taxon>Euteleostomi</taxon>
        <taxon>Mammalia</taxon>
        <taxon>Eutheria</taxon>
        <taxon>Euarchontoglires</taxon>
        <taxon>Scandentia</taxon>
        <taxon>Tupaiidae</taxon>
        <taxon>Tupaia</taxon>
    </lineage>
</organism>